<dbReference type="PANTHER" id="PTHR10488">
    <property type="entry name" value="GLYCINE AMIDINOTRANSFERASE, MITOCHONDRIAL"/>
    <property type="match status" value="1"/>
</dbReference>
<comment type="subunit">
    <text evidence="4">Homodimer.</text>
</comment>
<dbReference type="Gene3D" id="3.75.10.10">
    <property type="entry name" value="L-arginine/glycine Amidinotransferase, Chain A"/>
    <property type="match status" value="1"/>
</dbReference>
<dbReference type="GO" id="GO:0005743">
    <property type="term" value="C:mitochondrial inner membrane"/>
    <property type="evidence" value="ECO:0007669"/>
    <property type="project" value="UniProtKB-SubCell"/>
</dbReference>
<gene>
    <name evidence="5" type="ORF">MGAL_10B023554</name>
</gene>
<proteinExistence type="inferred from homology"/>
<keyword evidence="4" id="KW-0999">Mitochondrion inner membrane</keyword>
<evidence type="ECO:0000256" key="4">
    <source>
        <dbReference type="RuleBase" id="RU367092"/>
    </source>
</evidence>
<comment type="subcellular location">
    <subcellularLocation>
        <location evidence="4">Mitochondrion inner membrane</location>
    </subcellularLocation>
</comment>
<evidence type="ECO:0000313" key="5">
    <source>
        <dbReference type="EMBL" id="VDH91782.1"/>
    </source>
</evidence>
<keyword evidence="4" id="KW-0472">Membrane</keyword>
<evidence type="ECO:0000256" key="1">
    <source>
        <dbReference type="ARBA" id="ARBA00004858"/>
    </source>
</evidence>
<accession>A0A8B6BJH5</accession>
<keyword evidence="4" id="KW-0496">Mitochondrion</keyword>
<comment type="caution">
    <text evidence="5">The sequence shown here is derived from an EMBL/GenBank/DDBJ whole genome shotgun (WGS) entry which is preliminary data.</text>
</comment>
<evidence type="ECO:0000256" key="3">
    <source>
        <dbReference type="ARBA" id="ARBA00022679"/>
    </source>
</evidence>
<dbReference type="AlphaFoldDB" id="A0A8B6BJH5"/>
<sequence length="139" mass="16067">MQRSKTKLLRPLQNQSSTSFMTKHKTIPTTYYNICKSKYTEILDAPFPKRMVVSESYESSAWMSINLLMIGPDKAIVDETEIPTINFLESLGIKGIRVPYIDFYRFGGSIHCQTSDVRRIGECHNYFLIWTAMQIIDKS</sequence>
<dbReference type="UniPathway" id="UPA00104">
    <property type="reaction ID" value="UER00579"/>
</dbReference>
<dbReference type="GO" id="GO:0006601">
    <property type="term" value="P:creatine biosynthetic process"/>
    <property type="evidence" value="ECO:0007669"/>
    <property type="project" value="UniProtKB-UniRule"/>
</dbReference>
<evidence type="ECO:0000313" key="6">
    <source>
        <dbReference type="Proteomes" id="UP000596742"/>
    </source>
</evidence>
<keyword evidence="3 4" id="KW-0808">Transferase</keyword>
<organism evidence="5 6">
    <name type="scientific">Mytilus galloprovincialis</name>
    <name type="common">Mediterranean mussel</name>
    <dbReference type="NCBI Taxonomy" id="29158"/>
    <lineage>
        <taxon>Eukaryota</taxon>
        <taxon>Metazoa</taxon>
        <taxon>Spiralia</taxon>
        <taxon>Lophotrochozoa</taxon>
        <taxon>Mollusca</taxon>
        <taxon>Bivalvia</taxon>
        <taxon>Autobranchia</taxon>
        <taxon>Pteriomorphia</taxon>
        <taxon>Mytilida</taxon>
        <taxon>Mytiloidea</taxon>
        <taxon>Mytilidae</taxon>
        <taxon>Mytilinae</taxon>
        <taxon>Mytilus</taxon>
    </lineage>
</organism>
<evidence type="ECO:0000256" key="2">
    <source>
        <dbReference type="ARBA" id="ARBA00006943"/>
    </source>
</evidence>
<dbReference type="EMBL" id="UYJE01000262">
    <property type="protein sequence ID" value="VDH91782.1"/>
    <property type="molecule type" value="Genomic_DNA"/>
</dbReference>
<name>A0A8B6BJH5_MYTGA</name>
<dbReference type="SUPFAM" id="SSF55909">
    <property type="entry name" value="Pentein"/>
    <property type="match status" value="1"/>
</dbReference>
<protein>
    <recommendedName>
        <fullName evidence="4">Glycine amidinotransferase</fullName>
        <ecNumber evidence="4">2.1.4.1</ecNumber>
    </recommendedName>
    <alternativeName>
        <fullName evidence="4">L-arginine:glycine amidinotransferase</fullName>
    </alternativeName>
</protein>
<dbReference type="Proteomes" id="UP000596742">
    <property type="component" value="Unassembled WGS sequence"/>
</dbReference>
<comment type="catalytic activity">
    <reaction evidence="4">
        <text>L-arginine + glycine = guanidinoacetate + L-ornithine</text>
        <dbReference type="Rhea" id="RHEA:13201"/>
        <dbReference type="ChEBI" id="CHEBI:32682"/>
        <dbReference type="ChEBI" id="CHEBI:46911"/>
        <dbReference type="ChEBI" id="CHEBI:57305"/>
        <dbReference type="ChEBI" id="CHEBI:57742"/>
        <dbReference type="EC" id="2.1.4.1"/>
    </reaction>
</comment>
<dbReference type="EC" id="2.1.4.1" evidence="4"/>
<comment type="pathway">
    <text evidence="1 4">Amine and polyamine biosynthesis; creatine biosynthesis; creatine from L-arginine and glycine: step 1/2.</text>
</comment>
<dbReference type="InterPro" id="IPR033195">
    <property type="entry name" value="AmidinoTrfase"/>
</dbReference>
<reference evidence="5" key="1">
    <citation type="submission" date="2018-11" db="EMBL/GenBank/DDBJ databases">
        <authorList>
            <person name="Alioto T."/>
            <person name="Alioto T."/>
        </authorList>
    </citation>
    <scope>NUCLEOTIDE SEQUENCE</scope>
</reference>
<dbReference type="PANTHER" id="PTHR10488:SF1">
    <property type="entry name" value="GLYCINE AMIDINOTRANSFERASE, MITOCHONDRIAL"/>
    <property type="match status" value="1"/>
</dbReference>
<comment type="function">
    <text evidence="4">Catalyzes the biosynthesis of guanidinoacetate, the immediate precursor of creatine. Creatine plays a vital role in energy metabolism in muscle tissues. May play a role in embryonic and central nervous system development.</text>
</comment>
<comment type="similarity">
    <text evidence="2 4">Belongs to the amidinotransferase family.</text>
</comment>
<dbReference type="GO" id="GO:0005758">
    <property type="term" value="C:mitochondrial intermembrane space"/>
    <property type="evidence" value="ECO:0007669"/>
    <property type="project" value="TreeGrafter"/>
</dbReference>
<keyword evidence="6" id="KW-1185">Reference proteome</keyword>
<dbReference type="GO" id="GO:0015068">
    <property type="term" value="F:glycine amidinotransferase activity"/>
    <property type="evidence" value="ECO:0007669"/>
    <property type="project" value="UniProtKB-UniRule"/>
</dbReference>